<dbReference type="EMBL" id="LS483452">
    <property type="protein sequence ID" value="SQH77749.1"/>
    <property type="molecule type" value="Genomic_DNA"/>
</dbReference>
<proteinExistence type="predicted"/>
<dbReference type="KEGG" id="sbk:SHEWBE_3786"/>
<evidence type="ECO:0000313" key="1">
    <source>
        <dbReference type="EMBL" id="SQH77749.1"/>
    </source>
</evidence>
<dbReference type="AlphaFoldDB" id="A0A330M4W5"/>
<protein>
    <submittedName>
        <fullName evidence="1">Uncharacterized protein</fullName>
    </submittedName>
</protein>
<organism evidence="1 2">
    <name type="scientific">Shewanella benthica</name>
    <dbReference type="NCBI Taxonomy" id="43661"/>
    <lineage>
        <taxon>Bacteria</taxon>
        <taxon>Pseudomonadati</taxon>
        <taxon>Pseudomonadota</taxon>
        <taxon>Gammaproteobacteria</taxon>
        <taxon>Alteromonadales</taxon>
        <taxon>Shewanellaceae</taxon>
        <taxon>Shewanella</taxon>
    </lineage>
</organism>
<gene>
    <name evidence="1" type="ORF">SHEWBE_3786</name>
</gene>
<dbReference type="Proteomes" id="UP000250123">
    <property type="component" value="Chromosome SHEWBE"/>
</dbReference>
<name>A0A330M4W5_9GAMM</name>
<reference evidence="2" key="1">
    <citation type="submission" date="2018-06" db="EMBL/GenBank/DDBJ databases">
        <authorList>
            <person name="Cea G.-C."/>
            <person name="William W."/>
        </authorList>
    </citation>
    <scope>NUCLEOTIDE SEQUENCE [LARGE SCALE GENOMIC DNA]</scope>
    <source>
        <strain evidence="2">DB21MT-2</strain>
    </source>
</reference>
<sequence>MLLALAENYLMLNGIAMLRSDYVKPEFEVIQHAEEVIEGGFVAL</sequence>
<evidence type="ECO:0000313" key="2">
    <source>
        <dbReference type="Proteomes" id="UP000250123"/>
    </source>
</evidence>
<accession>A0A330M4W5</accession>